<dbReference type="InterPro" id="IPR005467">
    <property type="entry name" value="His_kinase_dom"/>
</dbReference>
<sequence length="708" mass="80814">MGNKHRGKQRKQGRKPPRRKGAQQKLQDVNNLMDRIIGFVRQGRRARADQQLDFLRENSRDRPDLLAKSLCNLAKQIPQPEWKLDLYREAEEFNPSDPVTLTSYATALANVGERERAFELFERSLELKDTETVTLTSYATALANVGERERAFELFERSLELKDTDTVTLTSYATALANVGERERAFELFERSLELKDTDTVTLTSYATALANVGERERAFELFERSLELKDTDTVTLTSYATALANVGEWERAFELFERSLAIDPNDKITLLQFGLFLETQDRYDEAIGYLEKIPLAEIDRRQAGFVCLNLGRLCYQTNQGHKAEEWFDQAVAYSDDAIASKLYAARHILVSKPYSKEAVARLKEIVEEMPDHGPALQMLRLNLSLEEQYEQFSPDSTEEQRDREFLNRAIYHKILNEIAILKGIAQRLVRSTESAELRRIIEGIEFINQEIGKRRDAATMQLEEVPSAEYDRVLQTVSDTAHDIADFANNEIAVLERRVRRLLKASENTTSIHKLRRLLEQIEFTQSGLNDLKTANESILLNIAAFPARNLFANWEQNPKINNASITVEMDNPDALFHGDEQKLKAIFKELVDNATKHNPDKAVLQIRLRSRDLDALPGYVLPGKKITGKRKYLNIIYTDDGGGIPEDRKEWIFQPLKTTSKEGSGLGLFIISKTVRAMGGYILERGVYGTTEGARFEIYLPYGVEK</sequence>
<dbReference type="PANTHER" id="PTHR12558">
    <property type="entry name" value="CELL DIVISION CYCLE 16,23,27"/>
    <property type="match status" value="1"/>
</dbReference>
<dbReference type="InterPro" id="IPR011990">
    <property type="entry name" value="TPR-like_helical_dom_sf"/>
</dbReference>
<dbReference type="Pfam" id="PF12688">
    <property type="entry name" value="TPR_5"/>
    <property type="match status" value="1"/>
</dbReference>
<dbReference type="SMART" id="SM00028">
    <property type="entry name" value="TPR"/>
    <property type="match status" value="6"/>
</dbReference>
<accession>A0A451A703</accession>
<dbReference type="CDD" id="cd00075">
    <property type="entry name" value="HATPase"/>
    <property type="match status" value="1"/>
</dbReference>
<feature type="repeat" description="TPR" evidence="3">
    <location>
        <begin position="200"/>
        <end position="233"/>
    </location>
</feature>
<evidence type="ECO:0000259" key="5">
    <source>
        <dbReference type="PROSITE" id="PS50109"/>
    </source>
</evidence>
<protein>
    <recommendedName>
        <fullName evidence="2">histidine kinase</fullName>
        <ecNumber evidence="2">2.7.13.3</ecNumber>
    </recommendedName>
</protein>
<dbReference type="EMBL" id="CAADFV010000072">
    <property type="protein sequence ID" value="VFK61816.1"/>
    <property type="molecule type" value="Genomic_DNA"/>
</dbReference>
<evidence type="ECO:0000256" key="2">
    <source>
        <dbReference type="ARBA" id="ARBA00012438"/>
    </source>
</evidence>
<evidence type="ECO:0000313" key="6">
    <source>
        <dbReference type="EMBL" id="VFK61816.1"/>
    </source>
</evidence>
<dbReference type="InterPro" id="IPR041656">
    <property type="entry name" value="TPR_5"/>
</dbReference>
<name>A0A451A703_9GAMM</name>
<dbReference type="SUPFAM" id="SSF48452">
    <property type="entry name" value="TPR-like"/>
    <property type="match status" value="1"/>
</dbReference>
<dbReference type="SUPFAM" id="SSF55874">
    <property type="entry name" value="ATPase domain of HSP90 chaperone/DNA topoisomerase II/histidine kinase"/>
    <property type="match status" value="1"/>
</dbReference>
<dbReference type="PROSITE" id="PS50109">
    <property type="entry name" value="HIS_KIN"/>
    <property type="match status" value="1"/>
</dbReference>
<dbReference type="Gene3D" id="1.25.40.10">
    <property type="entry name" value="Tetratricopeptide repeat domain"/>
    <property type="match status" value="1"/>
</dbReference>
<dbReference type="SMART" id="SM00387">
    <property type="entry name" value="HATPase_c"/>
    <property type="match status" value="1"/>
</dbReference>
<organism evidence="6">
    <name type="scientific">Candidatus Kentrum sp. TUN</name>
    <dbReference type="NCBI Taxonomy" id="2126343"/>
    <lineage>
        <taxon>Bacteria</taxon>
        <taxon>Pseudomonadati</taxon>
        <taxon>Pseudomonadota</taxon>
        <taxon>Gammaproteobacteria</taxon>
        <taxon>Candidatus Kentrum</taxon>
    </lineage>
</organism>
<dbReference type="InterPro" id="IPR004358">
    <property type="entry name" value="Sig_transdc_His_kin-like_C"/>
</dbReference>
<feature type="repeat" description="TPR" evidence="3">
    <location>
        <begin position="98"/>
        <end position="131"/>
    </location>
</feature>
<dbReference type="PANTHER" id="PTHR12558:SF13">
    <property type="entry name" value="CELL DIVISION CYCLE PROTEIN 27 HOMOLOG"/>
    <property type="match status" value="1"/>
</dbReference>
<reference evidence="6" key="1">
    <citation type="submission" date="2019-02" db="EMBL/GenBank/DDBJ databases">
        <authorList>
            <person name="Gruber-Vodicka R. H."/>
            <person name="Seah K. B. B."/>
        </authorList>
    </citation>
    <scope>NUCLEOTIDE SEQUENCE</scope>
    <source>
        <strain evidence="6">BECK_BY2</strain>
    </source>
</reference>
<dbReference type="InterPro" id="IPR019734">
    <property type="entry name" value="TPR_rpt"/>
</dbReference>
<feature type="region of interest" description="Disordered" evidence="4">
    <location>
        <begin position="1"/>
        <end position="25"/>
    </location>
</feature>
<dbReference type="GO" id="GO:0004673">
    <property type="term" value="F:protein histidine kinase activity"/>
    <property type="evidence" value="ECO:0007669"/>
    <property type="project" value="UniProtKB-EC"/>
</dbReference>
<feature type="compositionally biased region" description="Basic residues" evidence="4">
    <location>
        <begin position="1"/>
        <end position="22"/>
    </location>
</feature>
<feature type="repeat" description="TPR" evidence="3">
    <location>
        <begin position="166"/>
        <end position="199"/>
    </location>
</feature>
<feature type="domain" description="Histidine kinase" evidence="5">
    <location>
        <begin position="480"/>
        <end position="706"/>
    </location>
</feature>
<dbReference type="AlphaFoldDB" id="A0A451A703"/>
<dbReference type="GO" id="GO:0006396">
    <property type="term" value="P:RNA processing"/>
    <property type="evidence" value="ECO:0007669"/>
    <property type="project" value="InterPro"/>
</dbReference>
<comment type="catalytic activity">
    <reaction evidence="1">
        <text>ATP + protein L-histidine = ADP + protein N-phospho-L-histidine.</text>
        <dbReference type="EC" id="2.7.13.3"/>
    </reaction>
</comment>
<gene>
    <name evidence="6" type="ORF">BECKTUN1418E_GA0071001_10729</name>
</gene>
<keyword evidence="3" id="KW-0802">TPR repeat</keyword>
<dbReference type="SMART" id="SM00386">
    <property type="entry name" value="HAT"/>
    <property type="match status" value="5"/>
</dbReference>
<evidence type="ECO:0000256" key="4">
    <source>
        <dbReference type="SAM" id="MobiDB-lite"/>
    </source>
</evidence>
<keyword evidence="6" id="KW-0418">Kinase</keyword>
<dbReference type="InterPro" id="IPR036890">
    <property type="entry name" value="HATPase_C_sf"/>
</dbReference>
<dbReference type="PROSITE" id="PS50005">
    <property type="entry name" value="TPR"/>
    <property type="match status" value="5"/>
</dbReference>
<proteinExistence type="predicted"/>
<keyword evidence="6" id="KW-0808">Transferase</keyword>
<evidence type="ECO:0000256" key="3">
    <source>
        <dbReference type="PROSITE-ProRule" id="PRU00339"/>
    </source>
</evidence>
<dbReference type="Gene3D" id="3.30.565.10">
    <property type="entry name" value="Histidine kinase-like ATPase, C-terminal domain"/>
    <property type="match status" value="1"/>
</dbReference>
<dbReference type="PRINTS" id="PR00344">
    <property type="entry name" value="BCTRLSENSOR"/>
</dbReference>
<dbReference type="InterPro" id="IPR003107">
    <property type="entry name" value="HAT"/>
</dbReference>
<feature type="repeat" description="TPR" evidence="3">
    <location>
        <begin position="234"/>
        <end position="267"/>
    </location>
</feature>
<feature type="repeat" description="TPR" evidence="3">
    <location>
        <begin position="132"/>
        <end position="165"/>
    </location>
</feature>
<evidence type="ECO:0000256" key="1">
    <source>
        <dbReference type="ARBA" id="ARBA00000085"/>
    </source>
</evidence>
<dbReference type="InterPro" id="IPR003594">
    <property type="entry name" value="HATPase_dom"/>
</dbReference>
<dbReference type="Pfam" id="PF02518">
    <property type="entry name" value="HATPase_c"/>
    <property type="match status" value="1"/>
</dbReference>
<dbReference type="EC" id="2.7.13.3" evidence="2"/>